<accession>A0A645HTG6</accession>
<gene>
    <name evidence="1" type="ORF">SDC9_189912</name>
</gene>
<dbReference type="EMBL" id="VSSQ01100055">
    <property type="protein sequence ID" value="MPN42355.1"/>
    <property type="molecule type" value="Genomic_DNA"/>
</dbReference>
<comment type="caution">
    <text evidence="1">The sequence shown here is derived from an EMBL/GenBank/DDBJ whole genome shotgun (WGS) entry which is preliminary data.</text>
</comment>
<reference evidence="1" key="1">
    <citation type="submission" date="2019-08" db="EMBL/GenBank/DDBJ databases">
        <authorList>
            <person name="Kucharzyk K."/>
            <person name="Murdoch R.W."/>
            <person name="Higgins S."/>
            <person name="Loffler F."/>
        </authorList>
    </citation>
    <scope>NUCLEOTIDE SEQUENCE</scope>
</reference>
<evidence type="ECO:0000313" key="1">
    <source>
        <dbReference type="EMBL" id="MPN42355.1"/>
    </source>
</evidence>
<protein>
    <submittedName>
        <fullName evidence="1">Uncharacterized protein</fullName>
    </submittedName>
</protein>
<sequence>MVELATVKRKRNSEFVAGVKAKSQHFTVFEFYFPKRCLVEFCQTEITTVKCAVYKLKFGKVVVGKVATVENTVFVFALCQRVVSVKSFVLYVCFCHCLFCPLERFLVTFATNVRFTSRLRDEMQM</sequence>
<organism evidence="1">
    <name type="scientific">bioreactor metagenome</name>
    <dbReference type="NCBI Taxonomy" id="1076179"/>
    <lineage>
        <taxon>unclassified sequences</taxon>
        <taxon>metagenomes</taxon>
        <taxon>ecological metagenomes</taxon>
    </lineage>
</organism>
<dbReference type="AlphaFoldDB" id="A0A645HTG6"/>
<proteinExistence type="predicted"/>
<name>A0A645HTG6_9ZZZZ</name>